<proteinExistence type="predicted"/>
<evidence type="ECO:0000313" key="3">
    <source>
        <dbReference type="Proteomes" id="UP000008063"/>
    </source>
</evidence>
<organism evidence="3">
    <name type="scientific">Serpula lacrymans var. lacrymans (strain S7.3)</name>
    <name type="common">Dry rot fungus</name>
    <dbReference type="NCBI Taxonomy" id="936435"/>
    <lineage>
        <taxon>Eukaryota</taxon>
        <taxon>Fungi</taxon>
        <taxon>Dikarya</taxon>
        <taxon>Basidiomycota</taxon>
        <taxon>Agaricomycotina</taxon>
        <taxon>Agaricomycetes</taxon>
        <taxon>Agaricomycetidae</taxon>
        <taxon>Boletales</taxon>
        <taxon>Coniophorineae</taxon>
        <taxon>Serpulaceae</taxon>
        <taxon>Serpula</taxon>
    </lineage>
</organism>
<dbReference type="OrthoDB" id="3056321at2759"/>
<reference evidence="3" key="1">
    <citation type="journal article" date="2011" name="Science">
        <title>The plant cell wall-decomposing machinery underlies the functional diversity of forest fungi.</title>
        <authorList>
            <person name="Eastwood D.C."/>
            <person name="Floudas D."/>
            <person name="Binder M."/>
            <person name="Majcherczyk A."/>
            <person name="Schneider P."/>
            <person name="Aerts A."/>
            <person name="Asiegbu F.O."/>
            <person name="Baker S.E."/>
            <person name="Barry K."/>
            <person name="Bendiksby M."/>
            <person name="Blumentritt M."/>
            <person name="Coutinho P.M."/>
            <person name="Cullen D."/>
            <person name="de Vries R.P."/>
            <person name="Gathman A."/>
            <person name="Goodell B."/>
            <person name="Henrissat B."/>
            <person name="Ihrmark K."/>
            <person name="Kauserud H."/>
            <person name="Kohler A."/>
            <person name="LaButti K."/>
            <person name="Lapidus A."/>
            <person name="Lavin J.L."/>
            <person name="Lee Y.-H."/>
            <person name="Lindquist E."/>
            <person name="Lilly W."/>
            <person name="Lucas S."/>
            <person name="Morin E."/>
            <person name="Murat C."/>
            <person name="Oguiza J.A."/>
            <person name="Park J."/>
            <person name="Pisabarro A.G."/>
            <person name="Riley R."/>
            <person name="Rosling A."/>
            <person name="Salamov A."/>
            <person name="Schmidt O."/>
            <person name="Schmutz J."/>
            <person name="Skrede I."/>
            <person name="Stenlid J."/>
            <person name="Wiebenga A."/>
            <person name="Xie X."/>
            <person name="Kuees U."/>
            <person name="Hibbett D.S."/>
            <person name="Hoffmeister D."/>
            <person name="Hoegberg N."/>
            <person name="Martin F."/>
            <person name="Grigoriev I.V."/>
            <person name="Watkinson S.C."/>
        </authorList>
    </citation>
    <scope>NUCLEOTIDE SEQUENCE [LARGE SCALE GENOMIC DNA]</scope>
    <source>
        <strain evidence="3">strain S7.3</strain>
    </source>
</reference>
<dbReference type="Proteomes" id="UP000008063">
    <property type="component" value="Unassembled WGS sequence"/>
</dbReference>
<accession>F8QAJ9</accession>
<name>F8QAJ9_SERL3</name>
<dbReference type="EMBL" id="GL945487">
    <property type="protein sequence ID" value="EGN94789.1"/>
    <property type="molecule type" value="Genomic_DNA"/>
</dbReference>
<dbReference type="AlphaFoldDB" id="F8QAJ9"/>
<gene>
    <name evidence="2" type="ORF">SERLA73DRAFT_162860</name>
</gene>
<evidence type="ECO:0000313" key="2">
    <source>
        <dbReference type="EMBL" id="EGN94789.1"/>
    </source>
</evidence>
<sequence>MPEPERESQSSSTSSSSHWILLEILETLQQSTIVNRGGKDVRSRFWTTYRTEAAEYDGEFLDKYKSDMDIVLIFVGAFSGWPVSF</sequence>
<protein>
    <recommendedName>
        <fullName evidence="1">DUF6535 domain-containing protein</fullName>
    </recommendedName>
</protein>
<dbReference type="InterPro" id="IPR045338">
    <property type="entry name" value="DUF6535"/>
</dbReference>
<evidence type="ECO:0000259" key="1">
    <source>
        <dbReference type="Pfam" id="PF20153"/>
    </source>
</evidence>
<dbReference type="Pfam" id="PF20153">
    <property type="entry name" value="DUF6535"/>
    <property type="match status" value="1"/>
</dbReference>
<dbReference type="HOGENOM" id="CLU_2514019_0_0_1"/>
<dbReference type="InParanoid" id="F8QAJ9"/>
<feature type="domain" description="DUF6535" evidence="1">
    <location>
        <begin position="46"/>
        <end position="80"/>
    </location>
</feature>
<dbReference type="STRING" id="936435.F8QAJ9"/>
<keyword evidence="3" id="KW-1185">Reference proteome</keyword>